<sequence length="26" mass="3026">MLIEFVMFAYETNPHFSNFASGLSSW</sequence>
<name>A0A2P2IXT6_RHIMU</name>
<organism evidence="1">
    <name type="scientific">Rhizophora mucronata</name>
    <name type="common">Asiatic mangrove</name>
    <dbReference type="NCBI Taxonomy" id="61149"/>
    <lineage>
        <taxon>Eukaryota</taxon>
        <taxon>Viridiplantae</taxon>
        <taxon>Streptophyta</taxon>
        <taxon>Embryophyta</taxon>
        <taxon>Tracheophyta</taxon>
        <taxon>Spermatophyta</taxon>
        <taxon>Magnoliopsida</taxon>
        <taxon>eudicotyledons</taxon>
        <taxon>Gunneridae</taxon>
        <taxon>Pentapetalae</taxon>
        <taxon>rosids</taxon>
        <taxon>fabids</taxon>
        <taxon>Malpighiales</taxon>
        <taxon>Rhizophoraceae</taxon>
        <taxon>Rhizophora</taxon>
    </lineage>
</organism>
<evidence type="ECO:0000313" key="1">
    <source>
        <dbReference type="EMBL" id="MBW86027.1"/>
    </source>
</evidence>
<protein>
    <submittedName>
        <fullName evidence="1">Uncharacterized protein</fullName>
    </submittedName>
</protein>
<dbReference type="EMBL" id="GGEC01005544">
    <property type="protein sequence ID" value="MBW86027.1"/>
    <property type="molecule type" value="Transcribed_RNA"/>
</dbReference>
<reference evidence="1" key="1">
    <citation type="submission" date="2018-02" db="EMBL/GenBank/DDBJ databases">
        <title>Rhizophora mucronata_Transcriptome.</title>
        <authorList>
            <person name="Meera S.P."/>
            <person name="Sreeshan A."/>
            <person name="Augustine A."/>
        </authorList>
    </citation>
    <scope>NUCLEOTIDE SEQUENCE</scope>
    <source>
        <tissue evidence="1">Leaf</tissue>
    </source>
</reference>
<dbReference type="AlphaFoldDB" id="A0A2P2IXT6"/>
<accession>A0A2P2IXT6</accession>
<proteinExistence type="predicted"/>